<gene>
    <name evidence="2" type="ORF">CA85_30240</name>
</gene>
<sequence length="172" mass="19163" precursor="true">MRASVYRRIAICAVGFLAVSFSVLAFTKRPTWVRPEVRGNVTLSSSTNPINETVVVQCTDSDGVTWNLDVDRRGKFFLPAKKEMRTSYWGDTCLVCNIKCWAENYKEVDVQVAICDGELVGSLPVPVRILEIELQPTSVGFDSEALIQRDVGHRHVGVDKLQTTTPERSDGD</sequence>
<accession>A0A5C5XTC2</accession>
<feature type="signal peptide" evidence="1">
    <location>
        <begin position="1"/>
        <end position="25"/>
    </location>
</feature>
<proteinExistence type="predicted"/>
<organism evidence="2 3">
    <name type="scientific">Allorhodopirellula solitaria</name>
    <dbReference type="NCBI Taxonomy" id="2527987"/>
    <lineage>
        <taxon>Bacteria</taxon>
        <taxon>Pseudomonadati</taxon>
        <taxon>Planctomycetota</taxon>
        <taxon>Planctomycetia</taxon>
        <taxon>Pirellulales</taxon>
        <taxon>Pirellulaceae</taxon>
        <taxon>Allorhodopirellula</taxon>
    </lineage>
</organism>
<comment type="caution">
    <text evidence="2">The sequence shown here is derived from an EMBL/GenBank/DDBJ whole genome shotgun (WGS) entry which is preliminary data.</text>
</comment>
<dbReference type="Proteomes" id="UP000318053">
    <property type="component" value="Unassembled WGS sequence"/>
</dbReference>
<dbReference type="AlphaFoldDB" id="A0A5C5XTC2"/>
<keyword evidence="3" id="KW-1185">Reference proteome</keyword>
<reference evidence="2 3" key="1">
    <citation type="submission" date="2019-02" db="EMBL/GenBank/DDBJ databases">
        <title>Deep-cultivation of Planctomycetes and their phenomic and genomic characterization uncovers novel biology.</title>
        <authorList>
            <person name="Wiegand S."/>
            <person name="Jogler M."/>
            <person name="Boedeker C."/>
            <person name="Pinto D."/>
            <person name="Vollmers J."/>
            <person name="Rivas-Marin E."/>
            <person name="Kohn T."/>
            <person name="Peeters S.H."/>
            <person name="Heuer A."/>
            <person name="Rast P."/>
            <person name="Oberbeckmann S."/>
            <person name="Bunk B."/>
            <person name="Jeske O."/>
            <person name="Meyerdierks A."/>
            <person name="Storesund J.E."/>
            <person name="Kallscheuer N."/>
            <person name="Luecker S."/>
            <person name="Lage O.M."/>
            <person name="Pohl T."/>
            <person name="Merkel B.J."/>
            <person name="Hornburger P."/>
            <person name="Mueller R.-W."/>
            <person name="Bruemmer F."/>
            <person name="Labrenz M."/>
            <person name="Spormann A.M."/>
            <person name="Op Den Camp H."/>
            <person name="Overmann J."/>
            <person name="Amann R."/>
            <person name="Jetten M.S.M."/>
            <person name="Mascher T."/>
            <person name="Medema M.H."/>
            <person name="Devos D.P."/>
            <person name="Kaster A.-K."/>
            <person name="Ovreas L."/>
            <person name="Rohde M."/>
            <person name="Galperin M.Y."/>
            <person name="Jogler C."/>
        </authorList>
    </citation>
    <scope>NUCLEOTIDE SEQUENCE [LARGE SCALE GENOMIC DNA]</scope>
    <source>
        <strain evidence="2 3">CA85</strain>
    </source>
</reference>
<evidence type="ECO:0000313" key="3">
    <source>
        <dbReference type="Proteomes" id="UP000318053"/>
    </source>
</evidence>
<keyword evidence="1" id="KW-0732">Signal</keyword>
<evidence type="ECO:0000256" key="1">
    <source>
        <dbReference type="SAM" id="SignalP"/>
    </source>
</evidence>
<protein>
    <submittedName>
        <fullName evidence="2">Uncharacterized protein</fullName>
    </submittedName>
</protein>
<name>A0A5C5XTC2_9BACT</name>
<dbReference type="EMBL" id="SJPK01000006">
    <property type="protein sequence ID" value="TWT66160.1"/>
    <property type="molecule type" value="Genomic_DNA"/>
</dbReference>
<feature type="chain" id="PRO_5023097306" evidence="1">
    <location>
        <begin position="26"/>
        <end position="172"/>
    </location>
</feature>
<evidence type="ECO:0000313" key="2">
    <source>
        <dbReference type="EMBL" id="TWT66160.1"/>
    </source>
</evidence>